<feature type="transmembrane region" description="Helical" evidence="1">
    <location>
        <begin position="35"/>
        <end position="55"/>
    </location>
</feature>
<evidence type="ECO:0000256" key="1">
    <source>
        <dbReference type="SAM" id="Phobius"/>
    </source>
</evidence>
<evidence type="ECO:0000313" key="3">
    <source>
        <dbReference type="Proteomes" id="UP000621631"/>
    </source>
</evidence>
<gene>
    <name evidence="2" type="ORF">IC602_15970</name>
</gene>
<keyword evidence="1" id="KW-0472">Membrane</keyword>
<reference evidence="2 3" key="1">
    <citation type="submission" date="2020-09" db="EMBL/GenBank/DDBJ databases">
        <title>Draft Genome Sequences of Oil-Oxidizing Bacteria Halomonas titanicae, Marinobacter lutaoensis, and Virgibacillus halodenitrificans Isolated from Highly Saline Environments.</title>
        <authorList>
            <person name="Grouzdev D.S."/>
            <person name="Sokolova D.S."/>
            <person name="Semenova E.M."/>
            <person name="Borzenkov I.A."/>
            <person name="Bidzhieva S.K."/>
            <person name="Poltaraus A.B."/>
            <person name="Nazina T.N."/>
        </authorList>
    </citation>
    <scope>NUCLEOTIDE SEQUENCE [LARGE SCALE GENOMIC DNA]</scope>
    <source>
        <strain evidence="2 3">VKM B-3472D</strain>
    </source>
</reference>
<accession>A0ABR7VRY1</accession>
<sequence length="56" mass="6405">MKEAMQGIVQVLFIFVIMMAISSLLNIFLKTTKKVDWLMSLLISFILSIIFVVVLN</sequence>
<proteinExistence type="predicted"/>
<dbReference type="RefSeq" id="WP_157360435.1">
    <property type="nucleotide sequence ID" value="NZ_CP033049.1"/>
</dbReference>
<dbReference type="Proteomes" id="UP000621631">
    <property type="component" value="Unassembled WGS sequence"/>
</dbReference>
<name>A0ABR7VRY1_VIRHA</name>
<keyword evidence="1" id="KW-0812">Transmembrane</keyword>
<organism evidence="2 3">
    <name type="scientific">Virgibacillus halodenitrificans</name>
    <name type="common">Bacillus halodenitrificans</name>
    <dbReference type="NCBI Taxonomy" id="1482"/>
    <lineage>
        <taxon>Bacteria</taxon>
        <taxon>Bacillati</taxon>
        <taxon>Bacillota</taxon>
        <taxon>Bacilli</taxon>
        <taxon>Bacillales</taxon>
        <taxon>Bacillaceae</taxon>
        <taxon>Virgibacillus</taxon>
    </lineage>
</organism>
<protein>
    <submittedName>
        <fullName evidence="2">Uncharacterized protein</fullName>
    </submittedName>
</protein>
<keyword evidence="1" id="KW-1133">Transmembrane helix</keyword>
<dbReference type="EMBL" id="JACWEZ010000013">
    <property type="protein sequence ID" value="MBD1224106.1"/>
    <property type="molecule type" value="Genomic_DNA"/>
</dbReference>
<keyword evidence="3" id="KW-1185">Reference proteome</keyword>
<evidence type="ECO:0000313" key="2">
    <source>
        <dbReference type="EMBL" id="MBD1224106.1"/>
    </source>
</evidence>
<comment type="caution">
    <text evidence="2">The sequence shown here is derived from an EMBL/GenBank/DDBJ whole genome shotgun (WGS) entry which is preliminary data.</text>
</comment>
<feature type="transmembrane region" description="Helical" evidence="1">
    <location>
        <begin position="7"/>
        <end position="29"/>
    </location>
</feature>